<geneLocation type="plasmid" evidence="4">
    <name>sym pNGR234b</name>
</geneLocation>
<dbReference type="Proteomes" id="UP000001054">
    <property type="component" value="Plasmid pNGR234b"/>
</dbReference>
<reference evidence="3 4" key="2">
    <citation type="journal article" date="2009" name="Appl. Environ. Microbiol.">
        <title>Rhizobium sp. strain NGR234 possesses a remarkable number of secretion systems.</title>
        <authorList>
            <person name="Schmeisser C."/>
            <person name="Liesegang H."/>
            <person name="Krysciak D."/>
            <person name="Bakkou N."/>
            <person name="Le Quere A."/>
            <person name="Wollherr A."/>
            <person name="Heinemeyer I."/>
            <person name="Morgenstern B."/>
            <person name="Pommerening-Roeser A."/>
            <person name="Flores M."/>
            <person name="Palacios R."/>
            <person name="Brenner S."/>
            <person name="Gottschalk G."/>
            <person name="Schmitz R.A."/>
            <person name="Broughton W.J."/>
            <person name="Perret X."/>
            <person name="Strittmatter A.W."/>
            <person name="Streit W.R."/>
        </authorList>
    </citation>
    <scope>NUCLEOTIDE SEQUENCE [LARGE SCALE GENOMIC DNA]</scope>
    <source>
        <strain evidence="4">NBRC 101917 / NGR234</strain>
    </source>
</reference>
<feature type="region of interest" description="Disordered" evidence="1">
    <location>
        <begin position="1"/>
        <end position="23"/>
    </location>
</feature>
<dbReference type="HOGENOM" id="CLU_183045_3_0_5"/>
<protein>
    <submittedName>
        <fullName evidence="3">Transmembrane protein</fullName>
    </submittedName>
</protein>
<reference evidence="4" key="1">
    <citation type="journal article" date="2004" name="J. Bacteriol.">
        <title>An evolutionary hot spot: the pNGR234b replicon of Rhizobium sp. strain NGR234.</title>
        <authorList>
            <person name="Streit W.R."/>
            <person name="Schmitz R.A."/>
            <person name="Perret X."/>
            <person name="Staehelin C."/>
            <person name="Deakin W.J."/>
            <person name="Raasch C."/>
            <person name="Liesegang H."/>
            <person name="Broughton W.J."/>
        </authorList>
    </citation>
    <scope>NUCLEOTIDE SEQUENCE [LARGE SCALE GENOMIC DNA]</scope>
    <source>
        <strain evidence="4">NBRC 101917 / NGR234</strain>
    </source>
</reference>
<feature type="transmembrane region" description="Helical" evidence="2">
    <location>
        <begin position="61"/>
        <end position="81"/>
    </location>
</feature>
<keyword evidence="2" id="KW-0472">Membrane</keyword>
<evidence type="ECO:0000313" key="4">
    <source>
        <dbReference type="Proteomes" id="UP000001054"/>
    </source>
</evidence>
<dbReference type="AlphaFoldDB" id="C3KN93"/>
<proteinExistence type="predicted"/>
<dbReference type="Pfam" id="PF11755">
    <property type="entry name" value="DUF3311"/>
    <property type="match status" value="1"/>
</dbReference>
<sequence>MAIDSSSGRRAGNRTQFSSSRLVQTSREDNVIRLLLLAPYIGLLWVPFYNFEEPKLFGFPFFYWYQLAWVPLTSLLTYFVYRSVRHDG</sequence>
<evidence type="ECO:0000256" key="1">
    <source>
        <dbReference type="SAM" id="MobiDB-lite"/>
    </source>
</evidence>
<keyword evidence="2" id="KW-1133">Transmembrane helix</keyword>
<evidence type="ECO:0000313" key="3">
    <source>
        <dbReference type="EMBL" id="ACP23723.1"/>
    </source>
</evidence>
<keyword evidence="2 3" id="KW-0812">Transmembrane</keyword>
<evidence type="ECO:0000256" key="2">
    <source>
        <dbReference type="SAM" id="Phobius"/>
    </source>
</evidence>
<gene>
    <name evidence="3" type="ordered locus">NGR_b22780</name>
</gene>
<keyword evidence="4" id="KW-1185">Reference proteome</keyword>
<keyword evidence="3" id="KW-0614">Plasmid</keyword>
<organism evidence="3 4">
    <name type="scientific">Sinorhizobium fredii (strain NBRC 101917 / NGR234)</name>
    <dbReference type="NCBI Taxonomy" id="394"/>
    <lineage>
        <taxon>Bacteria</taxon>
        <taxon>Pseudomonadati</taxon>
        <taxon>Pseudomonadota</taxon>
        <taxon>Alphaproteobacteria</taxon>
        <taxon>Hyphomicrobiales</taxon>
        <taxon>Rhizobiaceae</taxon>
        <taxon>Sinorhizobium/Ensifer group</taxon>
        <taxon>Sinorhizobium</taxon>
    </lineage>
</organism>
<feature type="transmembrane region" description="Helical" evidence="2">
    <location>
        <begin position="31"/>
        <end position="49"/>
    </location>
</feature>
<dbReference type="PANTHER" id="PTHR40034">
    <property type="entry name" value="BSL5891 PROTEIN"/>
    <property type="match status" value="1"/>
</dbReference>
<dbReference type="KEGG" id="rhi:NGR_b22780"/>
<dbReference type="PANTHER" id="PTHR40034:SF1">
    <property type="entry name" value="BSL5891 PROTEIN"/>
    <property type="match status" value="1"/>
</dbReference>
<dbReference type="OrthoDB" id="123261at2"/>
<dbReference type="EMBL" id="CP000874">
    <property type="protein sequence ID" value="ACP23723.1"/>
    <property type="molecule type" value="Genomic_DNA"/>
</dbReference>
<dbReference type="PATRIC" id="fig|394.7.peg.2706"/>
<dbReference type="InterPro" id="IPR021741">
    <property type="entry name" value="DUF3311"/>
</dbReference>
<accession>C3KN93</accession>
<name>C3KN93_SINFN</name>